<dbReference type="AlphaFoldDB" id="A0A0K1EL40"/>
<dbReference type="KEGG" id="ccro:CMC5_057820"/>
<keyword evidence="2" id="KW-1185">Reference proteome</keyword>
<evidence type="ECO:0000313" key="1">
    <source>
        <dbReference type="EMBL" id="AKT41575.1"/>
    </source>
</evidence>
<name>A0A0K1EL40_CHOCO</name>
<reference evidence="1 2" key="1">
    <citation type="submission" date="2015-07" db="EMBL/GenBank/DDBJ databases">
        <title>Genome analysis of myxobacterium Chondromyces crocatus Cm c5 reveals a high potential for natural compound synthesis and the genetic basis for the loss of fruiting body formation.</title>
        <authorList>
            <person name="Zaburannyi N."/>
            <person name="Bunk B."/>
            <person name="Maier J."/>
            <person name="Overmann J."/>
            <person name="Mueller R."/>
        </authorList>
    </citation>
    <scope>NUCLEOTIDE SEQUENCE [LARGE SCALE GENOMIC DNA]</scope>
    <source>
        <strain evidence="1 2">Cm c5</strain>
    </source>
</reference>
<dbReference type="Proteomes" id="UP000067626">
    <property type="component" value="Chromosome"/>
</dbReference>
<organism evidence="1 2">
    <name type="scientific">Chondromyces crocatus</name>
    <dbReference type="NCBI Taxonomy" id="52"/>
    <lineage>
        <taxon>Bacteria</taxon>
        <taxon>Pseudomonadati</taxon>
        <taxon>Myxococcota</taxon>
        <taxon>Polyangia</taxon>
        <taxon>Polyangiales</taxon>
        <taxon>Polyangiaceae</taxon>
        <taxon>Chondromyces</taxon>
    </lineage>
</organism>
<accession>A0A0K1EL40</accession>
<dbReference type="EMBL" id="CP012159">
    <property type="protein sequence ID" value="AKT41575.1"/>
    <property type="molecule type" value="Genomic_DNA"/>
</dbReference>
<sequence length="191" mass="20385">MAGPMQPDPGEMHIDASSVVLKFVDDADLPRMLKLRDKVDKAMDNILVLTPAQIAQAGLNVDDMDRLRANISDYRKVSMFLAAARQMAENLQQTSFCLGHEIAAQIGEISSQARRRARVSPARGEILNALTHLIDYQVAPAKKGLATKAKAKKSSEQGAGQAAVVAPIAKAAVRAEEVAEQEEAGPASVAS</sequence>
<evidence type="ECO:0000313" key="2">
    <source>
        <dbReference type="Proteomes" id="UP000067626"/>
    </source>
</evidence>
<gene>
    <name evidence="1" type="ORF">CMC5_057820</name>
</gene>
<proteinExistence type="predicted"/>
<protein>
    <submittedName>
        <fullName evidence="1">Uncharacterized protein</fullName>
    </submittedName>
</protein>